<evidence type="ECO:0000313" key="2">
    <source>
        <dbReference type="EMBL" id="EKO50382.1"/>
    </source>
</evidence>
<feature type="compositionally biased region" description="Basic and acidic residues" evidence="1">
    <location>
        <begin position="1"/>
        <end position="16"/>
    </location>
</feature>
<comment type="caution">
    <text evidence="2">The sequence shown here is derived from an EMBL/GenBank/DDBJ whole genome shotgun (WGS) entry which is preliminary data.</text>
</comment>
<feature type="region of interest" description="Disordered" evidence="1">
    <location>
        <begin position="1"/>
        <end position="27"/>
    </location>
</feature>
<reference evidence="2" key="1">
    <citation type="submission" date="2012-10" db="EMBL/GenBank/DDBJ databases">
        <authorList>
            <person name="Harkins D.M."/>
            <person name="Durkin A.S."/>
            <person name="Brinkac L.M."/>
            <person name="Selengut J.D."/>
            <person name="Sanka R."/>
            <person name="DePew J."/>
            <person name="Purushe J."/>
            <person name="Picardeau M."/>
            <person name="Werts C."/>
            <person name="Goarant C."/>
            <person name="Vinetz J.M."/>
            <person name="Sutton G.G."/>
            <person name="Nelson W.C."/>
            <person name="Fouts D.E."/>
        </authorList>
    </citation>
    <scope>NUCLEOTIDE SEQUENCE [LARGE SCALE GENOMIC DNA]</scope>
    <source>
        <strain evidence="2">200802841</strain>
    </source>
</reference>
<evidence type="ECO:0000313" key="3">
    <source>
        <dbReference type="Proteomes" id="UP000006339"/>
    </source>
</evidence>
<proteinExistence type="predicted"/>
<keyword evidence="3" id="KW-1185">Reference proteome</keyword>
<protein>
    <submittedName>
        <fullName evidence="2">Uncharacterized protein</fullName>
    </submittedName>
</protein>
<evidence type="ECO:0000256" key="1">
    <source>
        <dbReference type="SAM" id="MobiDB-lite"/>
    </source>
</evidence>
<name>A0A828XT38_9LEPT</name>
<accession>A0A828XT38</accession>
<sequence>MCDRKKKFVKDDKSQNETKSVGTTAGPRFYDKNSEPVGTLTKFKFIKKCGNHHVLLT</sequence>
<organism evidence="2 3">
    <name type="scientific">Leptospira kirschneri str. 200802841</name>
    <dbReference type="NCBI Taxonomy" id="1193047"/>
    <lineage>
        <taxon>Bacteria</taxon>
        <taxon>Pseudomonadati</taxon>
        <taxon>Spirochaetota</taxon>
        <taxon>Spirochaetia</taxon>
        <taxon>Leptospirales</taxon>
        <taxon>Leptospiraceae</taxon>
        <taxon>Leptospira</taxon>
    </lineage>
</organism>
<gene>
    <name evidence="2" type="ORF">LEP1GSC131_1142</name>
</gene>
<dbReference type="Proteomes" id="UP000006339">
    <property type="component" value="Unassembled WGS sequence"/>
</dbReference>
<dbReference type="AlphaFoldDB" id="A0A828XT38"/>
<dbReference type="EMBL" id="AKWH02000062">
    <property type="protein sequence ID" value="EKO50382.1"/>
    <property type="molecule type" value="Genomic_DNA"/>
</dbReference>